<dbReference type="EMBL" id="CP031039">
    <property type="protein sequence ID" value="QDZ21622.1"/>
    <property type="molecule type" value="Genomic_DNA"/>
</dbReference>
<dbReference type="PROSITE" id="PS00518">
    <property type="entry name" value="ZF_RING_1"/>
    <property type="match status" value="1"/>
</dbReference>
<evidence type="ECO:0000313" key="9">
    <source>
        <dbReference type="Proteomes" id="UP000316726"/>
    </source>
</evidence>
<reference evidence="8 9" key="1">
    <citation type="submission" date="2018-07" db="EMBL/GenBank/DDBJ databases">
        <title>The complete nuclear genome of the prasinophyte Chloropicon primus (CCMP1205).</title>
        <authorList>
            <person name="Pombert J.-F."/>
            <person name="Otis C."/>
            <person name="Turmel M."/>
            <person name="Lemieux C."/>
        </authorList>
    </citation>
    <scope>NUCLEOTIDE SEQUENCE [LARGE SCALE GENOMIC DNA]</scope>
    <source>
        <strain evidence="8 9">CCMP1205</strain>
    </source>
</reference>
<evidence type="ECO:0000256" key="1">
    <source>
        <dbReference type="ARBA" id="ARBA00022723"/>
    </source>
</evidence>
<feature type="compositionally biased region" description="Low complexity" evidence="6">
    <location>
        <begin position="39"/>
        <end position="55"/>
    </location>
</feature>
<dbReference type="PANTHER" id="PTHR14134:SF3">
    <property type="entry name" value="RING-CH-TYPE DOMAIN-CONTAINING PROTEIN"/>
    <property type="match status" value="1"/>
</dbReference>
<protein>
    <recommendedName>
        <fullName evidence="7">RING-type domain-containing protein</fullName>
    </recommendedName>
</protein>
<evidence type="ECO:0000256" key="4">
    <source>
        <dbReference type="PROSITE-ProRule" id="PRU00175"/>
    </source>
</evidence>
<feature type="region of interest" description="Disordered" evidence="6">
    <location>
        <begin position="194"/>
        <end position="249"/>
    </location>
</feature>
<dbReference type="InterPro" id="IPR027370">
    <property type="entry name" value="Znf-RING_euk"/>
</dbReference>
<dbReference type="InterPro" id="IPR039577">
    <property type="entry name" value="Rad18"/>
</dbReference>
<accession>A0A5B8MQN9</accession>
<feature type="coiled-coil region" evidence="5">
    <location>
        <begin position="259"/>
        <end position="335"/>
    </location>
</feature>
<dbReference type="SMART" id="SM00184">
    <property type="entry name" value="RING"/>
    <property type="match status" value="1"/>
</dbReference>
<dbReference type="AlphaFoldDB" id="A0A5B8MQN9"/>
<dbReference type="GO" id="GO:0003697">
    <property type="term" value="F:single-stranded DNA binding"/>
    <property type="evidence" value="ECO:0007669"/>
    <property type="project" value="InterPro"/>
</dbReference>
<dbReference type="OrthoDB" id="6105938at2759"/>
<dbReference type="InterPro" id="IPR013083">
    <property type="entry name" value="Znf_RING/FYVE/PHD"/>
</dbReference>
<evidence type="ECO:0000256" key="2">
    <source>
        <dbReference type="ARBA" id="ARBA00022771"/>
    </source>
</evidence>
<sequence>MSEAYNARLQEIKSRQQNWFLQRESAIEREKVEADLLASRGATTSSATSSRVAGADASDVERTVQRVAPEELVDALTIRLAEKIKAELQLEDRAELGKVQAQVRKEKASVNKLEGYLAKEIASHKCPICYELMIPPDNSPMLLFPCGHTFCKTCLRTHEKYNRRKCPYCRQKIESTAANMSLQQLTQNYVQQKRRLKAKTGSDARAGGDEEGEEEGRLFEDVLGEGGSAGLDMSTDSEGGDATDQDALEDTYDTYVSKYRSVEMRVRILENELLDTKDEQMKFDEDLEAGNKVLEHLLREKQNILREEEKIQKMKQMIQEQLQVQELKLKQVTQRQEHCAQRSSLIVETLKPLTGELDKLRLIMEGIETRRQQ</sequence>
<feature type="region of interest" description="Disordered" evidence="6">
    <location>
        <begin position="39"/>
        <end position="60"/>
    </location>
</feature>
<dbReference type="SUPFAM" id="SSF57850">
    <property type="entry name" value="RING/U-box"/>
    <property type="match status" value="1"/>
</dbReference>
<keyword evidence="9" id="KW-1185">Reference proteome</keyword>
<keyword evidence="2 4" id="KW-0863">Zinc-finger</keyword>
<feature type="domain" description="RING-type" evidence="7">
    <location>
        <begin position="126"/>
        <end position="170"/>
    </location>
</feature>
<dbReference type="GO" id="GO:0006301">
    <property type="term" value="P:DNA damage tolerance"/>
    <property type="evidence" value="ECO:0007669"/>
    <property type="project" value="InterPro"/>
</dbReference>
<evidence type="ECO:0000256" key="3">
    <source>
        <dbReference type="ARBA" id="ARBA00022833"/>
    </source>
</evidence>
<keyword evidence="5" id="KW-0175">Coiled coil</keyword>
<feature type="compositionally biased region" description="Acidic residues" evidence="6">
    <location>
        <begin position="238"/>
        <end position="249"/>
    </location>
</feature>
<keyword evidence="3" id="KW-0862">Zinc</keyword>
<evidence type="ECO:0000313" key="8">
    <source>
        <dbReference type="EMBL" id="QDZ21622.1"/>
    </source>
</evidence>
<evidence type="ECO:0000256" key="6">
    <source>
        <dbReference type="SAM" id="MobiDB-lite"/>
    </source>
</evidence>
<dbReference type="InterPro" id="IPR001841">
    <property type="entry name" value="Znf_RING"/>
</dbReference>
<dbReference type="GO" id="GO:0008270">
    <property type="term" value="F:zinc ion binding"/>
    <property type="evidence" value="ECO:0007669"/>
    <property type="project" value="UniProtKB-KW"/>
</dbReference>
<dbReference type="Proteomes" id="UP000316726">
    <property type="component" value="Chromosome 6"/>
</dbReference>
<dbReference type="GO" id="GO:0061630">
    <property type="term" value="F:ubiquitin protein ligase activity"/>
    <property type="evidence" value="ECO:0007669"/>
    <property type="project" value="InterPro"/>
</dbReference>
<dbReference type="PANTHER" id="PTHR14134">
    <property type="entry name" value="E3 UBIQUITIN-PROTEIN LIGASE RAD18"/>
    <property type="match status" value="1"/>
</dbReference>
<dbReference type="CDD" id="cd16449">
    <property type="entry name" value="RING-HC"/>
    <property type="match status" value="1"/>
</dbReference>
<organism evidence="8 9">
    <name type="scientific">Chloropicon primus</name>
    <dbReference type="NCBI Taxonomy" id="1764295"/>
    <lineage>
        <taxon>Eukaryota</taxon>
        <taxon>Viridiplantae</taxon>
        <taxon>Chlorophyta</taxon>
        <taxon>Chloropicophyceae</taxon>
        <taxon>Chloropicales</taxon>
        <taxon>Chloropicaceae</taxon>
        <taxon>Chloropicon</taxon>
    </lineage>
</organism>
<dbReference type="InterPro" id="IPR017907">
    <property type="entry name" value="Znf_RING_CS"/>
</dbReference>
<keyword evidence="1" id="KW-0479">Metal-binding</keyword>
<evidence type="ECO:0000256" key="5">
    <source>
        <dbReference type="SAM" id="Coils"/>
    </source>
</evidence>
<dbReference type="PROSITE" id="PS50089">
    <property type="entry name" value="ZF_RING_2"/>
    <property type="match status" value="1"/>
</dbReference>
<dbReference type="STRING" id="1764295.A0A5B8MQN9"/>
<proteinExistence type="predicted"/>
<evidence type="ECO:0000259" key="7">
    <source>
        <dbReference type="PROSITE" id="PS50089"/>
    </source>
</evidence>
<dbReference type="GO" id="GO:0006513">
    <property type="term" value="P:protein monoubiquitination"/>
    <property type="evidence" value="ECO:0007669"/>
    <property type="project" value="InterPro"/>
</dbReference>
<dbReference type="Gene3D" id="3.30.40.10">
    <property type="entry name" value="Zinc/RING finger domain, C3HC4 (zinc finger)"/>
    <property type="match status" value="1"/>
</dbReference>
<gene>
    <name evidence="8" type="ORF">A3770_06p41400</name>
</gene>
<name>A0A5B8MQN9_9CHLO</name>
<dbReference type="Pfam" id="PF13445">
    <property type="entry name" value="zf-RING_UBOX"/>
    <property type="match status" value="1"/>
</dbReference>